<feature type="region of interest" description="Disordered" evidence="6">
    <location>
        <begin position="756"/>
        <end position="806"/>
    </location>
</feature>
<feature type="compositionally biased region" description="Gly residues" evidence="6">
    <location>
        <begin position="1121"/>
        <end position="1135"/>
    </location>
</feature>
<keyword evidence="5" id="KW-0963">Cytoplasm</keyword>
<dbReference type="PANTHER" id="PTHR23180">
    <property type="entry name" value="CENTAURIN/ARF"/>
    <property type="match status" value="1"/>
</dbReference>
<evidence type="ECO:0000256" key="2">
    <source>
        <dbReference type="ARBA" id="ARBA00022771"/>
    </source>
</evidence>
<reference evidence="9" key="1">
    <citation type="submission" date="2023-03" db="EMBL/GenBank/DDBJ databases">
        <title>Complete genome of Cladonia borealis.</title>
        <authorList>
            <person name="Park H."/>
        </authorList>
    </citation>
    <scope>NUCLEOTIDE SEQUENCE</scope>
    <source>
        <strain evidence="9">ANT050790</strain>
    </source>
</reference>
<feature type="domain" description="Arf-GAP" evidence="8">
    <location>
        <begin position="830"/>
        <end position="954"/>
    </location>
</feature>
<evidence type="ECO:0000259" key="8">
    <source>
        <dbReference type="PROSITE" id="PS50115"/>
    </source>
</evidence>
<dbReference type="GO" id="GO:0005096">
    <property type="term" value="F:GTPase activator activity"/>
    <property type="evidence" value="ECO:0007669"/>
    <property type="project" value="UniProtKB-KW"/>
</dbReference>
<dbReference type="Proteomes" id="UP001166286">
    <property type="component" value="Unassembled WGS sequence"/>
</dbReference>
<dbReference type="Gene3D" id="1.20.1270.60">
    <property type="entry name" value="Arfaptin homology (AH) domain/BAR domain"/>
    <property type="match status" value="1"/>
</dbReference>
<comment type="subcellular location">
    <subcellularLocation>
        <location evidence="5">Cytoplasm</location>
    </subcellularLocation>
</comment>
<evidence type="ECO:0000256" key="5">
    <source>
        <dbReference type="RuleBase" id="RU369028"/>
    </source>
</evidence>
<dbReference type="CDD" id="cd08204">
    <property type="entry name" value="ArfGap"/>
    <property type="match status" value="1"/>
</dbReference>
<dbReference type="InterPro" id="IPR001849">
    <property type="entry name" value="PH_domain"/>
</dbReference>
<dbReference type="InterPro" id="IPR027267">
    <property type="entry name" value="AH/BAR_dom_sf"/>
</dbReference>
<dbReference type="GO" id="GO:0006891">
    <property type="term" value="P:intra-Golgi vesicle-mediated transport"/>
    <property type="evidence" value="ECO:0007669"/>
    <property type="project" value="TreeGrafter"/>
</dbReference>
<dbReference type="SMART" id="SM00233">
    <property type="entry name" value="PH"/>
    <property type="match status" value="1"/>
</dbReference>
<accession>A0AA39R7D2</accession>
<dbReference type="Gene3D" id="1.10.220.150">
    <property type="entry name" value="Arf GTPase activating protein"/>
    <property type="match status" value="1"/>
</dbReference>
<evidence type="ECO:0000256" key="1">
    <source>
        <dbReference type="ARBA" id="ARBA00022723"/>
    </source>
</evidence>
<evidence type="ECO:0000259" key="7">
    <source>
        <dbReference type="PROSITE" id="PS50003"/>
    </source>
</evidence>
<keyword evidence="5" id="KW-0040">ANK repeat</keyword>
<keyword evidence="3 5" id="KW-0862">Zinc</keyword>
<feature type="region of interest" description="Disordered" evidence="6">
    <location>
        <begin position="1107"/>
        <end position="1135"/>
    </location>
</feature>
<dbReference type="AlphaFoldDB" id="A0AA39R7D2"/>
<gene>
    <name evidence="9" type="ORF">JMJ35_000793</name>
</gene>
<dbReference type="SUPFAM" id="SSF103657">
    <property type="entry name" value="BAR/IMD domain-like"/>
    <property type="match status" value="1"/>
</dbReference>
<keyword evidence="5" id="KW-0677">Repeat</keyword>
<dbReference type="GO" id="GO:0005802">
    <property type="term" value="C:trans-Golgi network"/>
    <property type="evidence" value="ECO:0007669"/>
    <property type="project" value="TreeGrafter"/>
</dbReference>
<dbReference type="InterPro" id="IPR001164">
    <property type="entry name" value="ArfGAP_dom"/>
</dbReference>
<dbReference type="SUPFAM" id="SSF57863">
    <property type="entry name" value="ArfGap/RecO-like zinc finger"/>
    <property type="match status" value="1"/>
</dbReference>
<dbReference type="Pfam" id="PF16746">
    <property type="entry name" value="BAR_3"/>
    <property type="match status" value="1"/>
</dbReference>
<organism evidence="9 10">
    <name type="scientific">Cladonia borealis</name>
    <dbReference type="NCBI Taxonomy" id="184061"/>
    <lineage>
        <taxon>Eukaryota</taxon>
        <taxon>Fungi</taxon>
        <taxon>Dikarya</taxon>
        <taxon>Ascomycota</taxon>
        <taxon>Pezizomycotina</taxon>
        <taxon>Lecanoromycetes</taxon>
        <taxon>OSLEUM clade</taxon>
        <taxon>Lecanoromycetidae</taxon>
        <taxon>Lecanorales</taxon>
        <taxon>Lecanorineae</taxon>
        <taxon>Cladoniaceae</taxon>
        <taxon>Cladonia</taxon>
    </lineage>
</organism>
<dbReference type="SMART" id="SM00105">
    <property type="entry name" value="ArfGap"/>
    <property type="match status" value="1"/>
</dbReference>
<dbReference type="InterPro" id="IPR038508">
    <property type="entry name" value="ArfGAP_dom_sf"/>
</dbReference>
<evidence type="ECO:0000256" key="6">
    <source>
        <dbReference type="SAM" id="MobiDB-lite"/>
    </source>
</evidence>
<dbReference type="Pfam" id="PF01412">
    <property type="entry name" value="ArfGap"/>
    <property type="match status" value="1"/>
</dbReference>
<feature type="compositionally biased region" description="Polar residues" evidence="6">
    <location>
        <begin position="756"/>
        <end position="766"/>
    </location>
</feature>
<feature type="domain" description="PH" evidence="7">
    <location>
        <begin position="644"/>
        <end position="750"/>
    </location>
</feature>
<evidence type="ECO:0000313" key="9">
    <source>
        <dbReference type="EMBL" id="KAK0516190.1"/>
    </source>
</evidence>
<comment type="function">
    <text evidence="5">GTPase-activating protein for the ADP ribosylation factor family.</text>
</comment>
<keyword evidence="1 5" id="KW-0479">Metal-binding</keyword>
<dbReference type="CDD" id="cd07608">
    <property type="entry name" value="BAR_ArfGAP_fungi"/>
    <property type="match status" value="1"/>
</dbReference>
<feature type="compositionally biased region" description="Low complexity" evidence="6">
    <location>
        <begin position="1008"/>
        <end position="1042"/>
    </location>
</feature>
<sequence length="1135" mass="125797">MGNVTSRPEDGGALVLRDQSRLSIASLTVVNSRGKVLLNVVPNVYPATRVIARKDYGDESLVEYVQDPESSPTSPLPSFLFRLNNDDDLMFNFTFIVRQSQSNITGASATEATDTFINGLTFAFASNAKDLDNLITREFHADPNLHKNANVELVGDYSTGGSSSVKFDWSWKWRPPKATEDRGGGWRNTCCFSEYDQRAHKLQMLASFSFWVQNVPQRPLASPQIPSPYFELNVPPRFRLPSSNSAMSAPSESDYTDMGPPSPIEPPGEISIGVPQIPVKDPITVGVSCPRPGEDLTAGEDGPLFRATMKALEQKTGNMRMRMKKVLRKAEAAQAAQVECNSAVSAFMEALREASASNANAIQPALEHYFEKIANEILQYEKQNSYHLQKLIIDPMSKIYNIDIKQAESKKKEFEDESKDYYAYVSRYLGQRQDSLKEKKRVESDSKYQSKRRNFELKRFDYSSFMQDLHGGRKEQEVLSQLTKYAETQSQSYMATAKKIGEMTPQLDVLIREVREADKEFKIQRTEREEKRRNLELNTKPYVEPETDASSILPIQSNTSGNPTQDSELSRADSTNRNGLHYSSSTASQHGSTLSTRNSSSGIPSTPSSRPNSGAPVVSPDKFKGFRDLEERDHSMSTASDQIQHKKEGLLWALSRPGSHVDPKGLNKQAWHKFWIVLDGGKLSEYSNWKQKLDLHMEPIDLRMASVREARNAERRFCFEVITPQYKRVYQATSEEDMNSWINALNNALQNAVEGRSQSYSFTPSSKSDRNTHRDIGSVLTGKSSSFSGHHNHHSPSVANAANNVSRHRTVGSRPIYMRTDSNSFEDNPSKLLQIVRDHDQGNRWCADCGSESKTEWVSINLGIVLCIECSGIHRSLGTHISKVRSLTLDTTSFSTDIVEILLQIGNRISNMVWEASMEEGIKPSANAARDQRLRFITNKYVDRAYITPISSNPQSHYSTPDETLLASIKKNDIQGVLYALALRANPNAHDRSRNTHSVFLALAASDPATPSSSTTPTPLPSTPTSTTSNDRPNNNNNNNKPIHAFPIAELLVQNGAIIPPSPPAFPLSANAQLYIDQKAGKGADTLTALPNINRVGPSLTAFEGSKDGGGGAKLQKRSGNMGGGLGGRLGGGRV</sequence>
<dbReference type="Gene3D" id="2.30.29.30">
    <property type="entry name" value="Pleckstrin-homology domain (PH domain)/Phosphotyrosine-binding domain (PTB)"/>
    <property type="match status" value="1"/>
</dbReference>
<evidence type="ECO:0000256" key="4">
    <source>
        <dbReference type="PROSITE-ProRule" id="PRU00288"/>
    </source>
</evidence>
<dbReference type="InterPro" id="IPR045258">
    <property type="entry name" value="ACAP1/2/3-like"/>
</dbReference>
<name>A0AA39R7D2_9LECA</name>
<dbReference type="Pfam" id="PF00169">
    <property type="entry name" value="PH"/>
    <property type="match status" value="1"/>
</dbReference>
<dbReference type="FunFam" id="2.30.29.30:FF:000252">
    <property type="entry name" value="ARF GTPase activator (Csx2)"/>
    <property type="match status" value="1"/>
</dbReference>
<protein>
    <recommendedName>
        <fullName evidence="5">ADP-ribosylation factor GTPase-activating protein</fullName>
    </recommendedName>
</protein>
<evidence type="ECO:0000313" key="10">
    <source>
        <dbReference type="Proteomes" id="UP001166286"/>
    </source>
</evidence>
<feature type="compositionally biased region" description="Low complexity" evidence="6">
    <location>
        <begin position="599"/>
        <end position="611"/>
    </location>
</feature>
<dbReference type="GO" id="GO:0005768">
    <property type="term" value="C:endosome"/>
    <property type="evidence" value="ECO:0007669"/>
    <property type="project" value="TreeGrafter"/>
</dbReference>
<dbReference type="GO" id="GO:0008270">
    <property type="term" value="F:zinc ion binding"/>
    <property type="evidence" value="ECO:0007669"/>
    <property type="project" value="UniProtKB-KW"/>
</dbReference>
<dbReference type="SUPFAM" id="SSF50729">
    <property type="entry name" value="PH domain-like"/>
    <property type="match status" value="1"/>
</dbReference>
<feature type="region of interest" description="Disordered" evidence="6">
    <location>
        <begin position="529"/>
        <end position="622"/>
    </location>
</feature>
<feature type="compositionally biased region" description="Basic and acidic residues" evidence="6">
    <location>
        <begin position="767"/>
        <end position="776"/>
    </location>
</feature>
<comment type="caution">
    <text evidence="9">The sequence shown here is derived from an EMBL/GenBank/DDBJ whole genome shotgun (WGS) entry which is preliminary data.</text>
</comment>
<dbReference type="FunFam" id="1.10.220.150:FF:000017">
    <property type="entry name" value="ARF GTPase activator (Csx2), putative"/>
    <property type="match status" value="1"/>
</dbReference>
<keyword evidence="10" id="KW-1185">Reference proteome</keyword>
<dbReference type="InterPro" id="IPR037278">
    <property type="entry name" value="ARFGAP/RecO"/>
</dbReference>
<keyword evidence="5" id="KW-0343">GTPase activation</keyword>
<proteinExistence type="predicted"/>
<dbReference type="InterPro" id="IPR004148">
    <property type="entry name" value="BAR_dom"/>
</dbReference>
<dbReference type="PROSITE" id="PS50003">
    <property type="entry name" value="PH_DOMAIN"/>
    <property type="match status" value="1"/>
</dbReference>
<dbReference type="InterPro" id="IPR011993">
    <property type="entry name" value="PH-like_dom_sf"/>
</dbReference>
<keyword evidence="2 4" id="KW-0863">Zinc-finger</keyword>
<dbReference type="EMBL" id="JAFEKC020000002">
    <property type="protein sequence ID" value="KAK0516190.1"/>
    <property type="molecule type" value="Genomic_DNA"/>
</dbReference>
<feature type="region of interest" description="Disordered" evidence="6">
    <location>
        <begin position="1007"/>
        <end position="1042"/>
    </location>
</feature>
<evidence type="ECO:0000256" key="3">
    <source>
        <dbReference type="ARBA" id="ARBA00022833"/>
    </source>
</evidence>
<dbReference type="PANTHER" id="PTHR23180:SF160">
    <property type="entry name" value="ADP-RIBOSYLATION FACTOR GTPASE-ACTIVATING PROTEIN EFFECTOR PROTEIN 1"/>
    <property type="match status" value="1"/>
</dbReference>
<dbReference type="PROSITE" id="PS50115">
    <property type="entry name" value="ARFGAP"/>
    <property type="match status" value="1"/>
</dbReference>
<dbReference type="FunFam" id="1.20.1270.60:FF:000051">
    <property type="entry name" value="ARF GTPase activator (Csx2)"/>
    <property type="match status" value="1"/>
</dbReference>
<feature type="compositionally biased region" description="Polar residues" evidence="6">
    <location>
        <begin position="548"/>
        <end position="598"/>
    </location>
</feature>